<reference evidence="1 2" key="1">
    <citation type="submission" date="2020-02" db="EMBL/GenBank/DDBJ databases">
        <title>Genome sequences of Thiorhodococcus mannitoliphagus and Thiorhodococcus minor, purple sulfur photosynthetic bacteria in the gammaproteobacterial family, Chromatiaceae.</title>
        <authorList>
            <person name="Aviles F.A."/>
            <person name="Meyer T.E."/>
            <person name="Kyndt J.A."/>
        </authorList>
    </citation>
    <scope>NUCLEOTIDE SEQUENCE [LARGE SCALE GENOMIC DNA]</scope>
    <source>
        <strain evidence="1 2">DSM 11518</strain>
    </source>
</reference>
<dbReference type="CDD" id="cd20169">
    <property type="entry name" value="Peptidase_M90_mtfA"/>
    <property type="match status" value="1"/>
</dbReference>
<sequence length="262" mass="28969">MSPLTRWWQSLAPDNEPDPFDAATWEQVWRSLPLLSGLDAAESARLRRLALGFLRRKTLEPAQGLALTDTMRLTIALSAGLPVLELGLDWYDGWYSVIVYPDAFVPEHQVMGDDGVVWVDDTVKAGESWDLGPIILSWADLRADRALDGYNVIIHELAHKLDGRSGSTNGCPPLHRGMSGAAWKDAFAAAYDDLCRRANSGEDTPIDPYATESPAEFFAVVSEAFFEVPSLLVGEYPAVYKLLQGFYKQDPLRRLGNASART</sequence>
<dbReference type="SUPFAM" id="SSF55486">
    <property type="entry name" value="Metalloproteases ('zincins'), catalytic domain"/>
    <property type="match status" value="1"/>
</dbReference>
<dbReference type="Pfam" id="PF06167">
    <property type="entry name" value="Peptidase_M90"/>
    <property type="match status" value="1"/>
</dbReference>
<organism evidence="1 2">
    <name type="scientific">Thiorhodococcus minor</name>
    <dbReference type="NCBI Taxonomy" id="57489"/>
    <lineage>
        <taxon>Bacteria</taxon>
        <taxon>Pseudomonadati</taxon>
        <taxon>Pseudomonadota</taxon>
        <taxon>Gammaproteobacteria</taxon>
        <taxon>Chromatiales</taxon>
        <taxon>Chromatiaceae</taxon>
        <taxon>Thiorhodococcus</taxon>
    </lineage>
</organism>
<dbReference type="Gene3D" id="3.40.390.10">
    <property type="entry name" value="Collagenase (Catalytic Domain)"/>
    <property type="match status" value="1"/>
</dbReference>
<keyword evidence="2" id="KW-1185">Reference proteome</keyword>
<dbReference type="PANTHER" id="PTHR30164">
    <property type="entry name" value="MTFA PEPTIDASE"/>
    <property type="match status" value="1"/>
</dbReference>
<dbReference type="Proteomes" id="UP000483379">
    <property type="component" value="Unassembled WGS sequence"/>
</dbReference>
<protein>
    <submittedName>
        <fullName evidence="1">Zinc-dependent peptidase</fullName>
    </submittedName>
</protein>
<name>A0A6M0K5F4_9GAMM</name>
<dbReference type="PANTHER" id="PTHR30164:SF2">
    <property type="entry name" value="PROTEIN MTFA"/>
    <property type="match status" value="1"/>
</dbReference>
<dbReference type="AlphaFoldDB" id="A0A6M0K5F4"/>
<accession>A0A6M0K5F4</accession>
<dbReference type="Gene3D" id="1.10.472.150">
    <property type="entry name" value="Glucose-regulated metallo-peptidase M90, N-terminal domain"/>
    <property type="match status" value="1"/>
</dbReference>
<evidence type="ECO:0000313" key="1">
    <source>
        <dbReference type="EMBL" id="NEV65016.1"/>
    </source>
</evidence>
<evidence type="ECO:0000313" key="2">
    <source>
        <dbReference type="Proteomes" id="UP000483379"/>
    </source>
</evidence>
<dbReference type="InterPro" id="IPR042252">
    <property type="entry name" value="MtfA_N"/>
</dbReference>
<dbReference type="InterPro" id="IPR024079">
    <property type="entry name" value="MetalloPept_cat_dom_sf"/>
</dbReference>
<gene>
    <name evidence="1" type="ORF">G3446_24675</name>
</gene>
<comment type="caution">
    <text evidence="1">The sequence shown here is derived from an EMBL/GenBank/DDBJ whole genome shotgun (WGS) entry which is preliminary data.</text>
</comment>
<proteinExistence type="predicted"/>
<dbReference type="GO" id="GO:0008237">
    <property type="term" value="F:metallopeptidase activity"/>
    <property type="evidence" value="ECO:0007669"/>
    <property type="project" value="InterPro"/>
</dbReference>
<dbReference type="GO" id="GO:0004177">
    <property type="term" value="F:aminopeptidase activity"/>
    <property type="evidence" value="ECO:0007669"/>
    <property type="project" value="TreeGrafter"/>
</dbReference>
<dbReference type="InterPro" id="IPR010384">
    <property type="entry name" value="MtfA_fam"/>
</dbReference>
<dbReference type="GO" id="GO:0005829">
    <property type="term" value="C:cytosol"/>
    <property type="evidence" value="ECO:0007669"/>
    <property type="project" value="TreeGrafter"/>
</dbReference>
<dbReference type="EMBL" id="JAAIJQ010000136">
    <property type="protein sequence ID" value="NEV65016.1"/>
    <property type="molecule type" value="Genomic_DNA"/>
</dbReference>